<feature type="compositionally biased region" description="Polar residues" evidence="5">
    <location>
        <begin position="44"/>
        <end position="53"/>
    </location>
</feature>
<proteinExistence type="inferred from homology"/>
<dbReference type="CDD" id="cd02440">
    <property type="entry name" value="AdoMet_MTases"/>
    <property type="match status" value="1"/>
</dbReference>
<evidence type="ECO:0000256" key="3">
    <source>
        <dbReference type="ARBA" id="ARBA00022691"/>
    </source>
</evidence>
<comment type="caution">
    <text evidence="6">The sequence shown here is derived from an EMBL/GenBank/DDBJ whole genome shotgun (WGS) entry which is preliminary data.</text>
</comment>
<accession>A0AAQ4E284</accession>
<dbReference type="PANTHER" id="PTHR10509:SF93">
    <property type="entry name" value="CATECHOL O-METHYLTRANSFERASE DOMAIN-CONTAINING PROTEIN 1"/>
    <property type="match status" value="1"/>
</dbReference>
<sequence>MRALAGIKQTLRRLQLRRGRRCCAGCFLTFGVARSRLWTMELSAGSTSSSDPNRSLPGSWHPMPNSGHYVKTDHLAPGVAEYAANHSAPLHPVLAKLCTATNKHRLAGLMCDTLELRQFQVLLKATGARNYLEIGVFTGVSALSAALALPPDGRVVGLEINEENVNLGRPFWKEAGVDGKIEIVFGDAKKSLDDLISRGSCGHFDFIFIDADKESIDDYYERSLQLVRRNGVIAVDNVLWHTRTYDPAVNDPDTEAIRRLNRKLAADDRVEMCMLTMGDGVTLAVKK</sequence>
<name>A0AAQ4E284_AMBAM</name>
<dbReference type="InterPro" id="IPR029063">
    <property type="entry name" value="SAM-dependent_MTases_sf"/>
</dbReference>
<evidence type="ECO:0000313" key="7">
    <source>
        <dbReference type="Proteomes" id="UP001321473"/>
    </source>
</evidence>
<dbReference type="PANTHER" id="PTHR10509">
    <property type="entry name" value="O-METHYLTRANSFERASE-RELATED"/>
    <property type="match status" value="1"/>
</dbReference>
<comment type="similarity">
    <text evidence="4">Belongs to the class I-like SAM-binding methyltransferase superfamily. Cation-dependent O-methyltransferase family.</text>
</comment>
<evidence type="ECO:0000256" key="5">
    <source>
        <dbReference type="SAM" id="MobiDB-lite"/>
    </source>
</evidence>
<protein>
    <recommendedName>
        <fullName evidence="8">O-methyltransferase</fullName>
    </recommendedName>
</protein>
<dbReference type="InterPro" id="IPR002935">
    <property type="entry name" value="SAM_O-MeTrfase"/>
</dbReference>
<gene>
    <name evidence="6" type="ORF">V5799_014707</name>
</gene>
<dbReference type="SUPFAM" id="SSF53335">
    <property type="entry name" value="S-adenosyl-L-methionine-dependent methyltransferases"/>
    <property type="match status" value="1"/>
</dbReference>
<dbReference type="GO" id="GO:0032259">
    <property type="term" value="P:methylation"/>
    <property type="evidence" value="ECO:0007669"/>
    <property type="project" value="UniProtKB-KW"/>
</dbReference>
<keyword evidence="1" id="KW-0489">Methyltransferase</keyword>
<dbReference type="GO" id="GO:0008757">
    <property type="term" value="F:S-adenosylmethionine-dependent methyltransferase activity"/>
    <property type="evidence" value="ECO:0007669"/>
    <property type="project" value="TreeGrafter"/>
</dbReference>
<dbReference type="Gene3D" id="3.40.50.150">
    <property type="entry name" value="Vaccinia Virus protein VP39"/>
    <property type="match status" value="1"/>
</dbReference>
<evidence type="ECO:0000313" key="6">
    <source>
        <dbReference type="EMBL" id="KAK8768824.1"/>
    </source>
</evidence>
<dbReference type="AlphaFoldDB" id="A0AAQ4E284"/>
<evidence type="ECO:0008006" key="8">
    <source>
        <dbReference type="Google" id="ProtNLM"/>
    </source>
</evidence>
<dbReference type="Pfam" id="PF01596">
    <property type="entry name" value="Methyltransf_3"/>
    <property type="match status" value="1"/>
</dbReference>
<dbReference type="EMBL" id="JARKHS020023412">
    <property type="protein sequence ID" value="KAK8768824.1"/>
    <property type="molecule type" value="Genomic_DNA"/>
</dbReference>
<evidence type="ECO:0000256" key="1">
    <source>
        <dbReference type="ARBA" id="ARBA00022603"/>
    </source>
</evidence>
<keyword evidence="3" id="KW-0949">S-adenosyl-L-methionine</keyword>
<reference evidence="6 7" key="1">
    <citation type="journal article" date="2023" name="Arcadia Sci">
        <title>De novo assembly of a long-read Amblyomma americanum tick genome.</title>
        <authorList>
            <person name="Chou S."/>
            <person name="Poskanzer K.E."/>
            <person name="Rollins M."/>
            <person name="Thuy-Boun P.S."/>
        </authorList>
    </citation>
    <scope>NUCLEOTIDE SEQUENCE [LARGE SCALE GENOMIC DNA]</scope>
    <source>
        <strain evidence="6">F_SG_1</strain>
        <tissue evidence="6">Salivary glands</tissue>
    </source>
</reference>
<keyword evidence="7" id="KW-1185">Reference proteome</keyword>
<dbReference type="InterPro" id="IPR050362">
    <property type="entry name" value="Cation-dep_OMT"/>
</dbReference>
<dbReference type="GO" id="GO:0008171">
    <property type="term" value="F:O-methyltransferase activity"/>
    <property type="evidence" value="ECO:0007669"/>
    <property type="project" value="InterPro"/>
</dbReference>
<evidence type="ECO:0000256" key="2">
    <source>
        <dbReference type="ARBA" id="ARBA00022679"/>
    </source>
</evidence>
<dbReference type="PROSITE" id="PS51682">
    <property type="entry name" value="SAM_OMT_I"/>
    <property type="match status" value="1"/>
</dbReference>
<keyword evidence="2" id="KW-0808">Transferase</keyword>
<dbReference type="Proteomes" id="UP001321473">
    <property type="component" value="Unassembled WGS sequence"/>
</dbReference>
<organism evidence="6 7">
    <name type="scientific">Amblyomma americanum</name>
    <name type="common">Lone star tick</name>
    <dbReference type="NCBI Taxonomy" id="6943"/>
    <lineage>
        <taxon>Eukaryota</taxon>
        <taxon>Metazoa</taxon>
        <taxon>Ecdysozoa</taxon>
        <taxon>Arthropoda</taxon>
        <taxon>Chelicerata</taxon>
        <taxon>Arachnida</taxon>
        <taxon>Acari</taxon>
        <taxon>Parasitiformes</taxon>
        <taxon>Ixodida</taxon>
        <taxon>Ixodoidea</taxon>
        <taxon>Ixodidae</taxon>
        <taxon>Amblyomminae</taxon>
        <taxon>Amblyomma</taxon>
    </lineage>
</organism>
<evidence type="ECO:0000256" key="4">
    <source>
        <dbReference type="ARBA" id="ARBA00023453"/>
    </source>
</evidence>
<feature type="region of interest" description="Disordered" evidence="5">
    <location>
        <begin position="44"/>
        <end position="63"/>
    </location>
</feature>